<evidence type="ECO:0000313" key="1">
    <source>
        <dbReference type="EMBL" id="GFD44668.1"/>
    </source>
</evidence>
<reference evidence="1" key="1">
    <citation type="journal article" date="2019" name="Sci. Rep.">
        <title>Draft genome of Tanacetum cinerariifolium, the natural source of mosquito coil.</title>
        <authorList>
            <person name="Yamashiro T."/>
            <person name="Shiraishi A."/>
            <person name="Satake H."/>
            <person name="Nakayama K."/>
        </authorList>
    </citation>
    <scope>NUCLEOTIDE SEQUENCE</scope>
</reference>
<protein>
    <submittedName>
        <fullName evidence="1">Uncharacterized protein</fullName>
    </submittedName>
</protein>
<accession>A0A699WG49</accession>
<proteinExistence type="predicted"/>
<comment type="caution">
    <text evidence="1">The sequence shown here is derived from an EMBL/GenBank/DDBJ whole genome shotgun (WGS) entry which is preliminary data.</text>
</comment>
<feature type="non-terminal residue" evidence="1">
    <location>
        <position position="1"/>
    </location>
</feature>
<name>A0A699WG49_TANCI</name>
<dbReference type="EMBL" id="BKCJ011628184">
    <property type="protein sequence ID" value="GFD44668.1"/>
    <property type="molecule type" value="Genomic_DNA"/>
</dbReference>
<gene>
    <name evidence="1" type="ORF">Tci_916637</name>
</gene>
<sequence>QEGYGITDTWDEIVDKMMEIAPTTLEGVNKRVTELDSTVRQRMDEFEVRFEDAQFDRALLRARVNTLYRDRPDHRRTAMIMDREAMYSREAWAFSMDMSSAIGAHVRTLKTQVAALITQTTSLQTQLTMALGRIEVLEARDPE</sequence>
<dbReference type="AlphaFoldDB" id="A0A699WG49"/>
<organism evidence="1">
    <name type="scientific">Tanacetum cinerariifolium</name>
    <name type="common">Dalmatian daisy</name>
    <name type="synonym">Chrysanthemum cinerariifolium</name>
    <dbReference type="NCBI Taxonomy" id="118510"/>
    <lineage>
        <taxon>Eukaryota</taxon>
        <taxon>Viridiplantae</taxon>
        <taxon>Streptophyta</taxon>
        <taxon>Embryophyta</taxon>
        <taxon>Tracheophyta</taxon>
        <taxon>Spermatophyta</taxon>
        <taxon>Magnoliopsida</taxon>
        <taxon>eudicotyledons</taxon>
        <taxon>Gunneridae</taxon>
        <taxon>Pentapetalae</taxon>
        <taxon>asterids</taxon>
        <taxon>campanulids</taxon>
        <taxon>Asterales</taxon>
        <taxon>Asteraceae</taxon>
        <taxon>Asteroideae</taxon>
        <taxon>Anthemideae</taxon>
        <taxon>Anthemidinae</taxon>
        <taxon>Tanacetum</taxon>
    </lineage>
</organism>
<feature type="non-terminal residue" evidence="1">
    <location>
        <position position="143"/>
    </location>
</feature>